<reference evidence="1 2" key="1">
    <citation type="journal article" date="2013" name="Genome Announc.">
        <title>Draft Genome Sequence of the Cellulolytic, Mesophilic, Anaerobic Bacterium Clostridium termitidis Strain CT1112 (DSM 5398).</title>
        <authorList>
            <person name="Lal S."/>
            <person name="Ramachandran U."/>
            <person name="Zhang X."/>
            <person name="Munir R."/>
            <person name="Sparling R."/>
            <person name="Levin D.B."/>
        </authorList>
    </citation>
    <scope>NUCLEOTIDE SEQUENCE [LARGE SCALE GENOMIC DNA]</scope>
    <source>
        <strain evidence="1 2">CT1112</strain>
    </source>
</reference>
<sequence length="67" mass="7273">MKSYVKPAFTFIKLRTEEGIACSGSDDSHGGGFDYKPPVGWGNSHGGFFWGGLGNWFGGFLGRGNRR</sequence>
<dbReference type="STRING" id="1195236.CTER_1968"/>
<proteinExistence type="predicted"/>
<dbReference type="RefSeq" id="WP_004625586.1">
    <property type="nucleotide sequence ID" value="NZ_AORV01000031.1"/>
</dbReference>
<dbReference type="Proteomes" id="UP000014155">
    <property type="component" value="Unassembled WGS sequence"/>
</dbReference>
<dbReference type="PATRIC" id="fig|1195236.3.peg.2268"/>
<name>S0FJU7_RUMCE</name>
<evidence type="ECO:0000313" key="2">
    <source>
        <dbReference type="Proteomes" id="UP000014155"/>
    </source>
</evidence>
<keyword evidence="2" id="KW-1185">Reference proteome</keyword>
<comment type="caution">
    <text evidence="1">The sequence shown here is derived from an EMBL/GenBank/DDBJ whole genome shotgun (WGS) entry which is preliminary data.</text>
</comment>
<accession>S0FJU7</accession>
<protein>
    <submittedName>
        <fullName evidence="1">Uncharacterized protein</fullName>
    </submittedName>
</protein>
<dbReference type="AlphaFoldDB" id="S0FJU7"/>
<evidence type="ECO:0000313" key="1">
    <source>
        <dbReference type="EMBL" id="EMS72072.1"/>
    </source>
</evidence>
<dbReference type="EMBL" id="AORV01000031">
    <property type="protein sequence ID" value="EMS72072.1"/>
    <property type="molecule type" value="Genomic_DNA"/>
</dbReference>
<gene>
    <name evidence="1" type="ORF">CTER_1968</name>
</gene>
<organism evidence="1 2">
    <name type="scientific">Ruminiclostridium cellobioparum subsp. termitidis CT1112</name>
    <dbReference type="NCBI Taxonomy" id="1195236"/>
    <lineage>
        <taxon>Bacteria</taxon>
        <taxon>Bacillati</taxon>
        <taxon>Bacillota</taxon>
        <taxon>Clostridia</taxon>
        <taxon>Eubacteriales</taxon>
        <taxon>Oscillospiraceae</taxon>
        <taxon>Ruminiclostridium</taxon>
    </lineage>
</organism>